<evidence type="ECO:0000313" key="3">
    <source>
        <dbReference type="EMBL" id="GIF00178.1"/>
    </source>
</evidence>
<keyword evidence="4" id="KW-1185">Reference proteome</keyword>
<keyword evidence="1" id="KW-0732">Signal</keyword>
<reference evidence="3" key="1">
    <citation type="submission" date="2021-01" db="EMBL/GenBank/DDBJ databases">
        <title>Whole genome shotgun sequence of Actinoplanes rishiriensis NBRC 108556.</title>
        <authorList>
            <person name="Komaki H."/>
            <person name="Tamura T."/>
        </authorList>
    </citation>
    <scope>NUCLEOTIDE SEQUENCE</scope>
    <source>
        <strain evidence="3">NBRC 108556</strain>
    </source>
</reference>
<dbReference type="Proteomes" id="UP000636960">
    <property type="component" value="Unassembled WGS sequence"/>
</dbReference>
<dbReference type="PROSITE" id="PS51257">
    <property type="entry name" value="PROKAR_LIPOPROTEIN"/>
    <property type="match status" value="1"/>
</dbReference>
<dbReference type="EMBL" id="BOMV01000080">
    <property type="protein sequence ID" value="GIF00178.1"/>
    <property type="molecule type" value="Genomic_DNA"/>
</dbReference>
<name>A0A919N2H6_9ACTN</name>
<dbReference type="InterPro" id="IPR025164">
    <property type="entry name" value="Toastrack_DUF4097"/>
</dbReference>
<comment type="caution">
    <text evidence="3">The sequence shown here is derived from an EMBL/GenBank/DDBJ whole genome shotgun (WGS) entry which is preliminary data.</text>
</comment>
<proteinExistence type="predicted"/>
<evidence type="ECO:0000256" key="1">
    <source>
        <dbReference type="SAM" id="SignalP"/>
    </source>
</evidence>
<feature type="chain" id="PRO_5038864504" description="DUF4097 domain-containing protein" evidence="1">
    <location>
        <begin position="27"/>
        <end position="261"/>
    </location>
</feature>
<feature type="domain" description="DUF4097" evidence="2">
    <location>
        <begin position="112"/>
        <end position="257"/>
    </location>
</feature>
<feature type="signal peptide" evidence="1">
    <location>
        <begin position="1"/>
        <end position="26"/>
    </location>
</feature>
<protein>
    <recommendedName>
        <fullName evidence="2">DUF4097 domain-containing protein</fullName>
    </recommendedName>
</protein>
<dbReference type="Pfam" id="PF13349">
    <property type="entry name" value="DUF4097"/>
    <property type="match status" value="1"/>
</dbReference>
<dbReference type="AlphaFoldDB" id="A0A919N2H6"/>
<evidence type="ECO:0000313" key="4">
    <source>
        <dbReference type="Proteomes" id="UP000636960"/>
    </source>
</evidence>
<evidence type="ECO:0000259" key="2">
    <source>
        <dbReference type="Pfam" id="PF13349"/>
    </source>
</evidence>
<accession>A0A919N2H6</accession>
<sequence>MTMTQIRRAGVLALVVATTTTLTACAGVVGAKMTYNDTEKAKITDIVVAGGSGDVTVETAEVTETTITRVIRRSSDPGESYRLEGSTLTIDTSCGVRCSVSYQIKTPPGVTVRGKLGSGDVRLAGIAAADLEVGSGDLTVLNAAGPVKVQTNSGDIRVLDAKGTVQTEAGSGDTDVINAAKAVTAKVHSGNLTVLLAEPGSVTAESGSGDIKVTVPAGSYKLITDTGSGDVDRHGMDSDADATNVIDVKTGSGDVAVASLP</sequence>
<dbReference type="RefSeq" id="WP_203787650.1">
    <property type="nucleotide sequence ID" value="NZ_BOMV01000080.1"/>
</dbReference>
<gene>
    <name evidence="3" type="ORF">Ari01nite_76420</name>
</gene>
<organism evidence="3 4">
    <name type="scientific">Paractinoplanes rishiriensis</name>
    <dbReference type="NCBI Taxonomy" id="1050105"/>
    <lineage>
        <taxon>Bacteria</taxon>
        <taxon>Bacillati</taxon>
        <taxon>Actinomycetota</taxon>
        <taxon>Actinomycetes</taxon>
        <taxon>Micromonosporales</taxon>
        <taxon>Micromonosporaceae</taxon>
        <taxon>Paractinoplanes</taxon>
    </lineage>
</organism>